<dbReference type="Proteomes" id="UP000054560">
    <property type="component" value="Unassembled WGS sequence"/>
</dbReference>
<proteinExistence type="predicted"/>
<evidence type="ECO:0000313" key="1">
    <source>
        <dbReference type="EMBL" id="KNC71456.1"/>
    </source>
</evidence>
<dbReference type="PANTHER" id="PTHR15526">
    <property type="entry name" value="MUSKELIN"/>
    <property type="match status" value="1"/>
</dbReference>
<gene>
    <name evidence="1" type="ORF">SARC_16004</name>
</gene>
<organism evidence="1 2">
    <name type="scientific">Sphaeroforma arctica JP610</name>
    <dbReference type="NCBI Taxonomy" id="667725"/>
    <lineage>
        <taxon>Eukaryota</taxon>
        <taxon>Ichthyosporea</taxon>
        <taxon>Ichthyophonida</taxon>
        <taxon>Sphaeroforma</taxon>
    </lineage>
</organism>
<dbReference type="GeneID" id="25916508"/>
<evidence type="ECO:0000313" key="2">
    <source>
        <dbReference type="Proteomes" id="UP000054560"/>
    </source>
</evidence>
<dbReference type="EMBL" id="KQ248767">
    <property type="protein sequence ID" value="KNC71456.1"/>
    <property type="molecule type" value="Genomic_DNA"/>
</dbReference>
<reference evidence="1 2" key="1">
    <citation type="submission" date="2011-02" db="EMBL/GenBank/DDBJ databases">
        <title>The Genome Sequence of Sphaeroforma arctica JP610.</title>
        <authorList>
            <consortium name="The Broad Institute Genome Sequencing Platform"/>
            <person name="Russ C."/>
            <person name="Cuomo C."/>
            <person name="Young S.K."/>
            <person name="Zeng Q."/>
            <person name="Gargeya S."/>
            <person name="Alvarado L."/>
            <person name="Berlin A."/>
            <person name="Chapman S.B."/>
            <person name="Chen Z."/>
            <person name="Freedman E."/>
            <person name="Gellesch M."/>
            <person name="Goldberg J."/>
            <person name="Griggs A."/>
            <person name="Gujja S."/>
            <person name="Heilman E."/>
            <person name="Heiman D."/>
            <person name="Howarth C."/>
            <person name="Mehta T."/>
            <person name="Neiman D."/>
            <person name="Pearson M."/>
            <person name="Roberts A."/>
            <person name="Saif S."/>
            <person name="Shea T."/>
            <person name="Shenoy N."/>
            <person name="Sisk P."/>
            <person name="Stolte C."/>
            <person name="Sykes S."/>
            <person name="White J."/>
            <person name="Yandava C."/>
            <person name="Burger G."/>
            <person name="Gray M.W."/>
            <person name="Holland P.W.H."/>
            <person name="King N."/>
            <person name="Lang F.B.F."/>
            <person name="Roger A.J."/>
            <person name="Ruiz-Trillo I."/>
            <person name="Haas B."/>
            <person name="Nusbaum C."/>
            <person name="Birren B."/>
        </authorList>
    </citation>
    <scope>NUCLEOTIDE SEQUENCE [LARGE SCALE GENOMIC DNA]</scope>
    <source>
        <strain evidence="1 2">JP610</strain>
    </source>
</reference>
<dbReference type="AlphaFoldDB" id="A0A0L0F4B3"/>
<protein>
    <submittedName>
        <fullName evidence="1">Uncharacterized protein</fullName>
    </submittedName>
</protein>
<name>A0A0L0F4B3_9EUKA</name>
<accession>A0A0L0F4B3</accession>
<dbReference type="OrthoDB" id="10052615at2759"/>
<sequence>RHYMFGGNPGDLFSGNRVNDTRLDDFWSLQLHERSSHEILNNALFMIRSEYFLKICRMGKQIEALSYLQNGKMSEG</sequence>
<feature type="non-terminal residue" evidence="1">
    <location>
        <position position="1"/>
    </location>
</feature>
<dbReference type="RefSeq" id="XP_014145358.1">
    <property type="nucleotide sequence ID" value="XM_014289883.1"/>
</dbReference>
<dbReference type="GO" id="GO:0005737">
    <property type="term" value="C:cytoplasm"/>
    <property type="evidence" value="ECO:0007669"/>
    <property type="project" value="TreeGrafter"/>
</dbReference>
<dbReference type="PANTHER" id="PTHR15526:SF5">
    <property type="entry name" value="MUSKELIN"/>
    <property type="match status" value="1"/>
</dbReference>
<dbReference type="InterPro" id="IPR052456">
    <property type="entry name" value="CTLH_complex_component"/>
</dbReference>
<keyword evidence="2" id="KW-1185">Reference proteome</keyword>
<dbReference type="STRING" id="667725.A0A0L0F4B3"/>